<dbReference type="PANTHER" id="PTHR43345:SF5">
    <property type="entry name" value="3-ISOPROPYLMALATE DEHYDRATASE SMALL SUBUNIT"/>
    <property type="match status" value="1"/>
</dbReference>
<keyword evidence="7 10" id="KW-0028">Amino-acid biosynthesis</keyword>
<evidence type="ECO:0000256" key="9">
    <source>
        <dbReference type="ARBA" id="ARBA00023304"/>
    </source>
</evidence>
<evidence type="ECO:0000256" key="8">
    <source>
        <dbReference type="ARBA" id="ARBA00023239"/>
    </source>
</evidence>
<feature type="domain" description="Aconitase A/isopropylmalate dehydratase small subunit swivel" evidence="11">
    <location>
        <begin position="10"/>
        <end position="118"/>
    </location>
</feature>
<reference evidence="13" key="1">
    <citation type="journal article" date="2019" name="Int. J. Syst. Evol. Microbiol.">
        <title>The Global Catalogue of Microorganisms (GCM) 10K type strain sequencing project: providing services to taxonomists for standard genome sequencing and annotation.</title>
        <authorList>
            <consortium name="The Broad Institute Genomics Platform"/>
            <consortium name="The Broad Institute Genome Sequencing Center for Infectious Disease"/>
            <person name="Wu L."/>
            <person name="Ma J."/>
        </authorList>
    </citation>
    <scope>NUCLEOTIDE SEQUENCE [LARGE SCALE GENOMIC DNA]</scope>
    <source>
        <strain evidence="13">JCM 17388</strain>
    </source>
</reference>
<dbReference type="Pfam" id="PF00694">
    <property type="entry name" value="Aconitase_C"/>
    <property type="match status" value="1"/>
</dbReference>
<evidence type="ECO:0000259" key="11">
    <source>
        <dbReference type="Pfam" id="PF00694"/>
    </source>
</evidence>
<evidence type="ECO:0000256" key="4">
    <source>
        <dbReference type="ARBA" id="ARBA00009845"/>
    </source>
</evidence>
<dbReference type="Proteomes" id="UP001501251">
    <property type="component" value="Unassembled WGS sequence"/>
</dbReference>
<dbReference type="CDD" id="cd01577">
    <property type="entry name" value="IPMI_Swivel"/>
    <property type="match status" value="1"/>
</dbReference>
<protein>
    <recommendedName>
        <fullName evidence="10">3-isopropylmalate dehydratase small subunit</fullName>
        <ecNumber evidence="10">4.2.1.33</ecNumber>
    </recommendedName>
    <alternativeName>
        <fullName evidence="10">Alpha-IPM isomerase</fullName>
        <shortName evidence="10">IPMI</shortName>
    </alternativeName>
    <alternativeName>
        <fullName evidence="10">Isopropylmalate isomerase</fullName>
    </alternativeName>
</protein>
<organism evidence="12 13">
    <name type="scientific">Streptosporangium oxazolinicum</name>
    <dbReference type="NCBI Taxonomy" id="909287"/>
    <lineage>
        <taxon>Bacteria</taxon>
        <taxon>Bacillati</taxon>
        <taxon>Actinomycetota</taxon>
        <taxon>Actinomycetes</taxon>
        <taxon>Streptosporangiales</taxon>
        <taxon>Streptosporangiaceae</taxon>
        <taxon>Streptosporangium</taxon>
    </lineage>
</organism>
<dbReference type="InterPro" id="IPR015928">
    <property type="entry name" value="Aconitase/3IPM_dehydase_swvl"/>
</dbReference>
<evidence type="ECO:0000313" key="13">
    <source>
        <dbReference type="Proteomes" id="UP001501251"/>
    </source>
</evidence>
<keyword evidence="8 10" id="KW-0456">Lyase</keyword>
<evidence type="ECO:0000256" key="10">
    <source>
        <dbReference type="HAMAP-Rule" id="MF_01031"/>
    </source>
</evidence>
<dbReference type="EC" id="4.2.1.33" evidence="10"/>
<comment type="catalytic activity">
    <reaction evidence="1 10">
        <text>(2R,3S)-3-isopropylmalate = (2S)-2-isopropylmalate</text>
        <dbReference type="Rhea" id="RHEA:32287"/>
        <dbReference type="ChEBI" id="CHEBI:1178"/>
        <dbReference type="ChEBI" id="CHEBI:35121"/>
        <dbReference type="EC" id="4.2.1.33"/>
    </reaction>
</comment>
<evidence type="ECO:0000256" key="3">
    <source>
        <dbReference type="ARBA" id="ARBA00004729"/>
    </source>
</evidence>
<dbReference type="InterPro" id="IPR000573">
    <property type="entry name" value="AconitaseA/IPMdHydase_ssu_swvl"/>
</dbReference>
<keyword evidence="13" id="KW-1185">Reference proteome</keyword>
<dbReference type="Gene3D" id="3.20.19.10">
    <property type="entry name" value="Aconitase, domain 4"/>
    <property type="match status" value="1"/>
</dbReference>
<evidence type="ECO:0000256" key="1">
    <source>
        <dbReference type="ARBA" id="ARBA00000491"/>
    </source>
</evidence>
<dbReference type="HAMAP" id="MF_01031">
    <property type="entry name" value="LeuD_type1"/>
    <property type="match status" value="1"/>
</dbReference>
<dbReference type="InterPro" id="IPR004431">
    <property type="entry name" value="3-IsopropMal_deHydase_ssu"/>
</dbReference>
<keyword evidence="9 10" id="KW-0100">Branched-chain amino acid biosynthesis</keyword>
<dbReference type="InterPro" id="IPR033940">
    <property type="entry name" value="IPMI_Swivel"/>
</dbReference>
<comment type="pathway">
    <text evidence="3 10">Amino-acid biosynthesis; L-leucine biosynthesis; L-leucine from 3-methyl-2-oxobutanoate: step 2/4.</text>
</comment>
<comment type="function">
    <text evidence="2 10">Catalyzes the isomerization between 2-isopropylmalate and 3-isopropylmalate, via the formation of 2-isopropylmaleate.</text>
</comment>
<dbReference type="NCBIfam" id="NF002458">
    <property type="entry name" value="PRK01641.1"/>
    <property type="match status" value="1"/>
</dbReference>
<sequence length="201" mass="22085">MSTANPGISAHTGRAVPLRRRDVDTDQIIPAEFCKRLGRTGYEDTLFHRWRREPGFVLGQAVYTGASVLVAGADFGIGSSREHAVWALRDYGFAALVAPSFGDIFRANATRNGVITAKVGEAFVERLWETVEADPATEITVDLADRVLRCGGLTEPFEIDEFSRQQLISGFDDIEVTSRSAAAIDAYEARRPGWLPRVVAR</sequence>
<dbReference type="EMBL" id="BAABAQ010000002">
    <property type="protein sequence ID" value="GAA4185797.1"/>
    <property type="molecule type" value="Genomic_DNA"/>
</dbReference>
<comment type="subunit">
    <text evidence="5 10">Heterodimer of LeuC and LeuD.</text>
</comment>
<gene>
    <name evidence="12" type="primary">leuD_1</name>
    <name evidence="10" type="synonym">leuD</name>
    <name evidence="12" type="ORF">GCM10022252_16770</name>
</gene>
<dbReference type="SUPFAM" id="SSF52016">
    <property type="entry name" value="LeuD/IlvD-like"/>
    <property type="match status" value="1"/>
</dbReference>
<evidence type="ECO:0000256" key="5">
    <source>
        <dbReference type="ARBA" id="ARBA00011271"/>
    </source>
</evidence>
<keyword evidence="6 10" id="KW-0432">Leucine biosynthesis</keyword>
<evidence type="ECO:0000256" key="6">
    <source>
        <dbReference type="ARBA" id="ARBA00022430"/>
    </source>
</evidence>
<dbReference type="PANTHER" id="PTHR43345">
    <property type="entry name" value="3-ISOPROPYLMALATE DEHYDRATASE SMALL SUBUNIT 2-RELATED-RELATED"/>
    <property type="match status" value="1"/>
</dbReference>
<evidence type="ECO:0000313" key="12">
    <source>
        <dbReference type="EMBL" id="GAA4185797.1"/>
    </source>
</evidence>
<evidence type="ECO:0000256" key="7">
    <source>
        <dbReference type="ARBA" id="ARBA00022605"/>
    </source>
</evidence>
<accession>A0ABP8AL56</accession>
<dbReference type="RefSeq" id="WP_344916663.1">
    <property type="nucleotide sequence ID" value="NZ_BAABAQ010000002.1"/>
</dbReference>
<comment type="caution">
    <text evidence="12">The sequence shown here is derived from an EMBL/GenBank/DDBJ whole genome shotgun (WGS) entry which is preliminary data.</text>
</comment>
<comment type="similarity">
    <text evidence="4 10">Belongs to the LeuD family. LeuD type 1 subfamily.</text>
</comment>
<dbReference type="NCBIfam" id="TIGR00171">
    <property type="entry name" value="leuD"/>
    <property type="match status" value="1"/>
</dbReference>
<evidence type="ECO:0000256" key="2">
    <source>
        <dbReference type="ARBA" id="ARBA00002695"/>
    </source>
</evidence>
<dbReference type="InterPro" id="IPR050075">
    <property type="entry name" value="LeuD"/>
</dbReference>
<name>A0ABP8AL56_9ACTN</name>
<proteinExistence type="inferred from homology"/>